<dbReference type="GO" id="GO:0000166">
    <property type="term" value="F:nucleotide binding"/>
    <property type="evidence" value="ECO:0007669"/>
    <property type="project" value="UniProtKB-KW"/>
</dbReference>
<keyword evidence="6" id="KW-1185">Reference proteome</keyword>
<dbReference type="NCBIfam" id="TIGR02577">
    <property type="entry name" value="cas_TM1794_Cmr2"/>
    <property type="match status" value="1"/>
</dbReference>
<comment type="caution">
    <text evidence="5">The sequence shown here is derived from an EMBL/GenBank/DDBJ whole genome shotgun (WGS) entry which is preliminary data.</text>
</comment>
<dbReference type="InterPro" id="IPR013407">
    <property type="entry name" value="CRISPR-assoc_prot_Cmr2"/>
</dbReference>
<sequence length="812" mass="92241">MKSDTRIKRDIQIAIAWCLTWTPNNPDLKSLHQALAEGKDPEDASFPQNEAFQAALTQAQKLDTLQHPETKDALEELIQQSEYEKLWNTKIGLVYGGVTKVKSYVFESADLQEIRGASGLLDRINLVDLPAFFHAEQSEDIRFEACANAPIYCRDVVRRDWLEQEFSELSTALIPQLIIYSTGGNILAFCPAQVVDQLANAIEKRYTTETLTANSCAVGEAFSPLEIRLGVLQDPISQTLWIDELATQADNPALQAAFDFKPGATKGKIHEAFEQCKTFSELTGKLANLFNQRRSGYDLTSRPSRCYPPAFETHPYLQRDDVDQRSAVTQIQDAQLPDSPKLSEPSARKRRVGQITKREDISARWYRLAGFEEHWNPEITEEITFQSWVSKFENFLRDHQLVSQYDSGSNIFNSQGNLREPYKREARALNEIGDASKGYIAYIYADGNNMGQYIRDEIKTPEDYQRFSQDVFEATEQSVYWALAECMHPHHYIPDARSPRTNKDPVDIHPFEIVAIGGDDVLLIVPANKALEVAHKIGEHFERILKTKKDEETGKARYPIPASGIPIQLDKVHRYDPEDAEKPECRLSISSGVLITAANTPIYYADRLVTQLLKSSKKKAKALKKNGYYGGTVDILPLKAVTMISSDIQSFREEGLTVQLPHRNQELKLYASPYTLHELDGLIETIRGFKEAGFPKSQLYQIRSLLERGKRTAILNYRYFRVRLSKDNQAILRERFEQPWCAAKTNPGNLAPWLPPEGDDNQDEVNKEKQKTTYETLWRELVELFDFIEPQSDLPGSQVTSEQTTEAGGERS</sequence>
<evidence type="ECO:0000313" key="6">
    <source>
        <dbReference type="Proteomes" id="UP000615026"/>
    </source>
</evidence>
<evidence type="ECO:0000256" key="3">
    <source>
        <dbReference type="SAM" id="MobiDB-lite"/>
    </source>
</evidence>
<feature type="region of interest" description="Disordered" evidence="3">
    <location>
        <begin position="747"/>
        <end position="769"/>
    </location>
</feature>
<feature type="compositionally biased region" description="Polar residues" evidence="3">
    <location>
        <begin position="794"/>
        <end position="806"/>
    </location>
</feature>
<dbReference type="InterPro" id="IPR054767">
    <property type="entry name" value="Cas10-Cmr2_palm2"/>
</dbReference>
<feature type="domain" description="Cas10/Cmr2 second palm" evidence="4">
    <location>
        <begin position="439"/>
        <end position="620"/>
    </location>
</feature>
<protein>
    <submittedName>
        <fullName evidence="5">Type III-B CRISPR-associated protein Cas10/Cmr2</fullName>
    </submittedName>
</protein>
<proteinExistence type="predicted"/>
<keyword evidence="1" id="KW-0547">Nucleotide-binding</keyword>
<feature type="region of interest" description="Disordered" evidence="3">
    <location>
        <begin position="789"/>
        <end position="812"/>
    </location>
</feature>
<evidence type="ECO:0000256" key="1">
    <source>
        <dbReference type="ARBA" id="ARBA00022741"/>
    </source>
</evidence>
<gene>
    <name evidence="5" type="primary">cas10</name>
    <name evidence="5" type="ORF">IQ260_12725</name>
</gene>
<reference evidence="5" key="1">
    <citation type="submission" date="2020-10" db="EMBL/GenBank/DDBJ databases">
        <authorList>
            <person name="Castelo-Branco R."/>
            <person name="Eusebio N."/>
            <person name="Adriana R."/>
            <person name="Vieira A."/>
            <person name="Brugerolle De Fraissinette N."/>
            <person name="Rezende De Castro R."/>
            <person name="Schneider M.P."/>
            <person name="Vasconcelos V."/>
            <person name="Leao P.N."/>
        </authorList>
    </citation>
    <scope>NUCLEOTIDE SEQUENCE</scope>
    <source>
        <strain evidence="5">LEGE 11479</strain>
    </source>
</reference>
<evidence type="ECO:0000256" key="2">
    <source>
        <dbReference type="ARBA" id="ARBA00023118"/>
    </source>
</evidence>
<dbReference type="Gene3D" id="3.30.70.270">
    <property type="match status" value="1"/>
</dbReference>
<feature type="region of interest" description="Disordered" evidence="3">
    <location>
        <begin position="332"/>
        <end position="353"/>
    </location>
</feature>
<dbReference type="AlphaFoldDB" id="A0A929F9Q1"/>
<dbReference type="EMBL" id="JADEXP010000101">
    <property type="protein sequence ID" value="MBE9067523.1"/>
    <property type="molecule type" value="Genomic_DNA"/>
</dbReference>
<evidence type="ECO:0000313" key="5">
    <source>
        <dbReference type="EMBL" id="MBE9067523.1"/>
    </source>
</evidence>
<dbReference type="Pfam" id="PF22335">
    <property type="entry name" value="Cas10-Cmr2_palm2"/>
    <property type="match status" value="1"/>
</dbReference>
<dbReference type="Proteomes" id="UP000615026">
    <property type="component" value="Unassembled WGS sequence"/>
</dbReference>
<keyword evidence="2" id="KW-0051">Antiviral defense</keyword>
<name>A0A929F9Q1_LEPEC</name>
<accession>A0A929F9Q1</accession>
<organism evidence="5 6">
    <name type="scientific">Leptolyngbya cf. ectocarpi LEGE 11479</name>
    <dbReference type="NCBI Taxonomy" id="1828722"/>
    <lineage>
        <taxon>Bacteria</taxon>
        <taxon>Bacillati</taxon>
        <taxon>Cyanobacteriota</taxon>
        <taxon>Cyanophyceae</taxon>
        <taxon>Leptolyngbyales</taxon>
        <taxon>Leptolyngbyaceae</taxon>
        <taxon>Leptolyngbya group</taxon>
        <taxon>Leptolyngbya</taxon>
    </lineage>
</organism>
<dbReference type="GO" id="GO:0051607">
    <property type="term" value="P:defense response to virus"/>
    <property type="evidence" value="ECO:0007669"/>
    <property type="project" value="UniProtKB-KW"/>
</dbReference>
<evidence type="ECO:0000259" key="4">
    <source>
        <dbReference type="Pfam" id="PF22335"/>
    </source>
</evidence>
<dbReference type="InterPro" id="IPR043128">
    <property type="entry name" value="Rev_trsase/Diguanyl_cyclase"/>
</dbReference>